<gene>
    <name evidence="1" type="ORF">EZJ17_06600</name>
</gene>
<reference evidence="2" key="1">
    <citation type="journal article" date="2019" name="J. Anim. Genet.">
        <title>Description and whole genome sequencing of Eikenella exigua sp. nov., isolated from brain abscess and blood.</title>
        <authorList>
            <person name="Stormo K.A."/>
            <person name="Nygaard R.M."/>
            <person name="Bruvold T.S."/>
            <person name="Dimmen G."/>
            <person name="Lindemann P.C."/>
            <person name="Jordal S."/>
            <person name="Kommedal O."/>
        </authorList>
    </citation>
    <scope>NUCLEOTIDE SEQUENCE [LARGE SCALE GENOMIC DNA]</scope>
    <source>
        <strain evidence="2">PXX</strain>
    </source>
</reference>
<keyword evidence="2" id="KW-1185">Reference proteome</keyword>
<dbReference type="KEGG" id="eex:EZJ17_06600"/>
<evidence type="ECO:0000313" key="1">
    <source>
        <dbReference type="EMBL" id="QED92312.1"/>
    </source>
</evidence>
<dbReference type="Proteomes" id="UP000326695">
    <property type="component" value="Chromosome"/>
</dbReference>
<evidence type="ECO:0000313" key="2">
    <source>
        <dbReference type="Proteomes" id="UP000326695"/>
    </source>
</evidence>
<accession>A0AAX1F8B5</accession>
<protein>
    <submittedName>
        <fullName evidence="1">Uncharacterized protein</fullName>
    </submittedName>
</protein>
<organism evidence="1 2">
    <name type="scientific">Eikenella exigua</name>
    <dbReference type="NCBI Taxonomy" id="2528037"/>
    <lineage>
        <taxon>Bacteria</taxon>
        <taxon>Pseudomonadati</taxon>
        <taxon>Pseudomonadota</taxon>
        <taxon>Betaproteobacteria</taxon>
        <taxon>Neisseriales</taxon>
        <taxon>Neisseriaceae</taxon>
        <taxon>Eikenella</taxon>
    </lineage>
</organism>
<name>A0AAX1F8B5_9NEIS</name>
<dbReference type="RefSeq" id="WP_067438139.1">
    <property type="nucleotide sequence ID" value="NZ_CP038018.1"/>
</dbReference>
<proteinExistence type="predicted"/>
<dbReference type="EMBL" id="CP038018">
    <property type="protein sequence ID" value="QED92312.1"/>
    <property type="molecule type" value="Genomic_DNA"/>
</dbReference>
<sequence>MKIQLLDIKQGSSTKRLGGQGIDISGINRSLTITRGKLFLNEENDQILIRPQVQFRIANGEDEEIFALESEYMVFFRLEGVDGQTPEQALGRNPALVAKLHEYSQIAVGIHLQMELNLTTLDAGMPLWEGEYITPNPS</sequence>
<dbReference type="AlphaFoldDB" id="A0AAX1F8B5"/>